<evidence type="ECO:0000256" key="1">
    <source>
        <dbReference type="ARBA" id="ARBA00006739"/>
    </source>
</evidence>
<dbReference type="Proteomes" id="UP000319499">
    <property type="component" value="Unassembled WGS sequence"/>
</dbReference>
<feature type="domain" description="Glycosyltransferase 2-like" evidence="4">
    <location>
        <begin position="5"/>
        <end position="140"/>
    </location>
</feature>
<keyword evidence="2" id="KW-0328">Glycosyltransferase</keyword>
<reference evidence="5 6" key="1">
    <citation type="submission" date="2019-02" db="EMBL/GenBank/DDBJ databases">
        <title>Apibacter muscae sp. nov.: a novel member of the house fly microbiota.</title>
        <authorList>
            <person name="Park R."/>
        </authorList>
    </citation>
    <scope>NUCLEOTIDE SEQUENCE [LARGE SCALE GENOMIC DNA]</scope>
    <source>
        <strain evidence="5 6">AL1</strain>
    </source>
</reference>
<name>A0A563D7Q8_9FLAO</name>
<dbReference type="EMBL" id="SELH01000026">
    <property type="protein sequence ID" value="TWP26220.1"/>
    <property type="molecule type" value="Genomic_DNA"/>
</dbReference>
<gene>
    <name evidence="5" type="ORF">ETU09_11010</name>
</gene>
<evidence type="ECO:0000259" key="4">
    <source>
        <dbReference type="Pfam" id="PF00535"/>
    </source>
</evidence>
<protein>
    <submittedName>
        <fullName evidence="5">Glycosyltransferase family 2 protein</fullName>
    </submittedName>
</protein>
<dbReference type="PANTHER" id="PTHR43630">
    <property type="entry name" value="POLY-BETA-1,6-N-ACETYL-D-GLUCOSAMINE SYNTHASE"/>
    <property type="match status" value="1"/>
</dbReference>
<comment type="caution">
    <text evidence="5">The sequence shown here is derived from an EMBL/GenBank/DDBJ whole genome shotgun (WGS) entry which is preliminary data.</text>
</comment>
<keyword evidence="3 5" id="KW-0808">Transferase</keyword>
<dbReference type="RefSeq" id="WP_146262908.1">
    <property type="nucleotide sequence ID" value="NZ_SELG01000041.1"/>
</dbReference>
<evidence type="ECO:0000313" key="5">
    <source>
        <dbReference type="EMBL" id="TWP26220.1"/>
    </source>
</evidence>
<evidence type="ECO:0000256" key="2">
    <source>
        <dbReference type="ARBA" id="ARBA00022676"/>
    </source>
</evidence>
<dbReference type="OrthoDB" id="1142396at2"/>
<dbReference type="PANTHER" id="PTHR43630:SF1">
    <property type="entry name" value="POLY-BETA-1,6-N-ACETYL-D-GLUCOSAMINE SYNTHASE"/>
    <property type="match status" value="1"/>
</dbReference>
<sequence length="284" mass="32933">MKLLVIIPVYNEAEFLLSCLESFENQTYDKITWVIVNDASTDKSPEIIQNFIKDKPNFQYLSLNHRSEHSPGAKVVRTFYSGLNTVDYSQYDAIAKLDADIILPPDYYKIMINTLKANSRVGMVGGLVYTKQNGVWAHEGVANKNHIRGAIKTYRRQCFEDIGGLRETLGWDNLDVLLSHMKGWEVRVIKDIWVKLLKPTAHVYKDTKAEKLGKYYYNIGLDYGLAFISSAKAAWIDKSVKNFFISYRTYVKMSVKKTKREITPEEIKFIRKFRWYETLQKIGL</sequence>
<dbReference type="CDD" id="cd00761">
    <property type="entry name" value="Glyco_tranf_GTA_type"/>
    <property type="match status" value="1"/>
</dbReference>
<keyword evidence="6" id="KW-1185">Reference proteome</keyword>
<dbReference type="InterPro" id="IPR029044">
    <property type="entry name" value="Nucleotide-diphossugar_trans"/>
</dbReference>
<evidence type="ECO:0000313" key="6">
    <source>
        <dbReference type="Proteomes" id="UP000319499"/>
    </source>
</evidence>
<dbReference type="SUPFAM" id="SSF53448">
    <property type="entry name" value="Nucleotide-diphospho-sugar transferases"/>
    <property type="match status" value="1"/>
</dbReference>
<evidence type="ECO:0000256" key="3">
    <source>
        <dbReference type="ARBA" id="ARBA00022679"/>
    </source>
</evidence>
<dbReference type="Pfam" id="PF00535">
    <property type="entry name" value="Glycos_transf_2"/>
    <property type="match status" value="1"/>
</dbReference>
<proteinExistence type="inferred from homology"/>
<dbReference type="AlphaFoldDB" id="A0A563D7Q8"/>
<organism evidence="5 6">
    <name type="scientific">Apibacter muscae</name>
    <dbReference type="NCBI Taxonomy" id="2509004"/>
    <lineage>
        <taxon>Bacteria</taxon>
        <taxon>Pseudomonadati</taxon>
        <taxon>Bacteroidota</taxon>
        <taxon>Flavobacteriia</taxon>
        <taxon>Flavobacteriales</taxon>
        <taxon>Weeksellaceae</taxon>
        <taxon>Apibacter</taxon>
    </lineage>
</organism>
<dbReference type="GO" id="GO:0016757">
    <property type="term" value="F:glycosyltransferase activity"/>
    <property type="evidence" value="ECO:0007669"/>
    <property type="project" value="UniProtKB-KW"/>
</dbReference>
<dbReference type="Gene3D" id="3.90.550.10">
    <property type="entry name" value="Spore Coat Polysaccharide Biosynthesis Protein SpsA, Chain A"/>
    <property type="match status" value="1"/>
</dbReference>
<dbReference type="InterPro" id="IPR001173">
    <property type="entry name" value="Glyco_trans_2-like"/>
</dbReference>
<comment type="similarity">
    <text evidence="1">Belongs to the glycosyltransferase 2 family.</text>
</comment>
<accession>A0A563D7Q8</accession>